<name>A0A1V9XE70_9ACAR</name>
<evidence type="ECO:0000313" key="3">
    <source>
        <dbReference type="Proteomes" id="UP000192247"/>
    </source>
</evidence>
<dbReference type="Proteomes" id="UP000192247">
    <property type="component" value="Unassembled WGS sequence"/>
</dbReference>
<feature type="compositionally biased region" description="Basic and acidic residues" evidence="1">
    <location>
        <begin position="18"/>
        <end position="27"/>
    </location>
</feature>
<protein>
    <submittedName>
        <fullName evidence="2">Uncharacterized protein</fullName>
    </submittedName>
</protein>
<sequence length="27" mass="2782">MSVSGGKPAGGRRGVSGVRDHPYQRAV</sequence>
<keyword evidence="3" id="KW-1185">Reference proteome</keyword>
<accession>A0A1V9XE70</accession>
<organism evidence="2 3">
    <name type="scientific">Tropilaelaps mercedesae</name>
    <dbReference type="NCBI Taxonomy" id="418985"/>
    <lineage>
        <taxon>Eukaryota</taxon>
        <taxon>Metazoa</taxon>
        <taxon>Ecdysozoa</taxon>
        <taxon>Arthropoda</taxon>
        <taxon>Chelicerata</taxon>
        <taxon>Arachnida</taxon>
        <taxon>Acari</taxon>
        <taxon>Parasitiformes</taxon>
        <taxon>Mesostigmata</taxon>
        <taxon>Gamasina</taxon>
        <taxon>Dermanyssoidea</taxon>
        <taxon>Laelapidae</taxon>
        <taxon>Tropilaelaps</taxon>
    </lineage>
</organism>
<reference evidence="2 3" key="1">
    <citation type="journal article" date="2017" name="Gigascience">
        <title>Draft genome of the honey bee ectoparasitic mite, Tropilaelaps mercedesae, is shaped by the parasitic life history.</title>
        <authorList>
            <person name="Dong X."/>
            <person name="Armstrong S.D."/>
            <person name="Xia D."/>
            <person name="Makepeace B.L."/>
            <person name="Darby A.C."/>
            <person name="Kadowaki T."/>
        </authorList>
    </citation>
    <scope>NUCLEOTIDE SEQUENCE [LARGE SCALE GENOMIC DNA]</scope>
    <source>
        <strain evidence="2">Wuxi-XJTLU</strain>
    </source>
</reference>
<dbReference type="EMBL" id="MNPL01013537">
    <property type="protein sequence ID" value="OQR71789.1"/>
    <property type="molecule type" value="Genomic_DNA"/>
</dbReference>
<proteinExistence type="predicted"/>
<evidence type="ECO:0000256" key="1">
    <source>
        <dbReference type="SAM" id="MobiDB-lite"/>
    </source>
</evidence>
<gene>
    <name evidence="2" type="ORF">BIW11_03900</name>
</gene>
<dbReference type="AlphaFoldDB" id="A0A1V9XE70"/>
<comment type="caution">
    <text evidence="2">The sequence shown here is derived from an EMBL/GenBank/DDBJ whole genome shotgun (WGS) entry which is preliminary data.</text>
</comment>
<feature type="region of interest" description="Disordered" evidence="1">
    <location>
        <begin position="1"/>
        <end position="27"/>
    </location>
</feature>
<evidence type="ECO:0000313" key="2">
    <source>
        <dbReference type="EMBL" id="OQR71789.1"/>
    </source>
</evidence>
<dbReference type="InParanoid" id="A0A1V9XE70"/>